<dbReference type="InterPro" id="IPR004929">
    <property type="entry name" value="I-spanin"/>
</dbReference>
<evidence type="ECO:0000313" key="2">
    <source>
        <dbReference type="EMBL" id="GFN47393.1"/>
    </source>
</evidence>
<dbReference type="Pfam" id="PF03245">
    <property type="entry name" value="Phage_lysis"/>
    <property type="match status" value="1"/>
</dbReference>
<organism evidence="2 3">
    <name type="scientific">Candidatus Regiella insecticola</name>
    <dbReference type="NCBI Taxonomy" id="138073"/>
    <lineage>
        <taxon>Bacteria</taxon>
        <taxon>Pseudomonadati</taxon>
        <taxon>Pseudomonadota</taxon>
        <taxon>Gammaproteobacteria</taxon>
        <taxon>Enterobacterales</taxon>
        <taxon>Enterobacteriaceae</taxon>
        <taxon>aphid secondary symbionts</taxon>
        <taxon>Candidatus Regiella</taxon>
    </lineage>
</organism>
<evidence type="ECO:0000313" key="3">
    <source>
        <dbReference type="Proteomes" id="UP000504714"/>
    </source>
</evidence>
<accession>A0A6L2ZRK6</accession>
<reference evidence="2 3" key="1">
    <citation type="submission" date="2020-06" db="EMBL/GenBank/DDBJ databases">
        <title>The genome sequence of Candidatus Regiella insecticola strain Tut.</title>
        <authorList>
            <person name="Nikoh N."/>
            <person name="Tsuchida T."/>
            <person name="Koga R."/>
            <person name="Oshima K."/>
            <person name="Hattori M."/>
            <person name="Fukatsu T."/>
        </authorList>
    </citation>
    <scope>NUCLEOTIDE SEQUENCE [LARGE SCALE GENOMIC DNA]</scope>
    <source>
        <strain evidence="2 3">Tut</strain>
    </source>
</reference>
<dbReference type="GO" id="GO:0044659">
    <property type="term" value="P:viral release from host cell by cytolysis"/>
    <property type="evidence" value="ECO:0007669"/>
    <property type="project" value="InterPro"/>
</dbReference>
<evidence type="ECO:0000256" key="1">
    <source>
        <dbReference type="SAM" id="Coils"/>
    </source>
</evidence>
<dbReference type="Proteomes" id="UP000504714">
    <property type="component" value="Unassembled WGS sequence"/>
</dbReference>
<dbReference type="EMBL" id="BLXO01000010">
    <property type="protein sequence ID" value="GFN47393.1"/>
    <property type="molecule type" value="Genomic_DNA"/>
</dbReference>
<name>A0A6L2ZRK6_9ENTR</name>
<protein>
    <submittedName>
        <fullName evidence="2">Putative prophage endopeptidase</fullName>
    </submittedName>
</protein>
<sequence>MAAEELQQHAEQMQRQAADYATRVRQVAETDARYTRELANAKNTVDALRRDVAVGLRRLRVAATCQELPAATAPTGVVDDASARLTPDAERAYWRLRTELETASKQITGLQEYIREM</sequence>
<dbReference type="AlphaFoldDB" id="A0A6L2ZRK6"/>
<gene>
    <name evidence="2" type="primary">rzpR</name>
    <name evidence="2" type="ORF">RINTU1_34380</name>
</gene>
<proteinExistence type="predicted"/>
<feature type="coiled-coil region" evidence="1">
    <location>
        <begin position="3"/>
        <end position="51"/>
    </location>
</feature>
<dbReference type="RefSeq" id="WP_176488861.1">
    <property type="nucleotide sequence ID" value="NZ_BLXO01000010.1"/>
</dbReference>
<comment type="caution">
    <text evidence="2">The sequence shown here is derived from an EMBL/GenBank/DDBJ whole genome shotgun (WGS) entry which is preliminary data.</text>
</comment>
<keyword evidence="1" id="KW-0175">Coiled coil</keyword>